<evidence type="ECO:0000313" key="3">
    <source>
        <dbReference type="Proteomes" id="UP000238362"/>
    </source>
</evidence>
<dbReference type="Proteomes" id="UP000238362">
    <property type="component" value="Unassembled WGS sequence"/>
</dbReference>
<dbReference type="InterPro" id="IPR014509">
    <property type="entry name" value="YjdF-like"/>
</dbReference>
<protein>
    <submittedName>
        <fullName evidence="2">Putative membrane protein</fullName>
    </submittedName>
</protein>
<gene>
    <name evidence="2" type="ORF">B0I33_114172</name>
</gene>
<proteinExistence type="predicted"/>
<dbReference type="OrthoDB" id="9786473at2"/>
<dbReference type="EMBL" id="PVNH01000014">
    <property type="protein sequence ID" value="PRX43711.1"/>
    <property type="molecule type" value="Genomic_DNA"/>
</dbReference>
<evidence type="ECO:0000313" key="2">
    <source>
        <dbReference type="EMBL" id="PRX43711.1"/>
    </source>
</evidence>
<evidence type="ECO:0000256" key="1">
    <source>
        <dbReference type="SAM" id="Phobius"/>
    </source>
</evidence>
<keyword evidence="1" id="KW-0472">Membrane</keyword>
<keyword evidence="1" id="KW-1133">Transmembrane helix</keyword>
<name>A0A2T0LL81_9PSEU</name>
<feature type="transmembrane region" description="Helical" evidence="1">
    <location>
        <begin position="71"/>
        <end position="90"/>
    </location>
</feature>
<dbReference type="Pfam" id="PF09997">
    <property type="entry name" value="DUF2238"/>
    <property type="match status" value="1"/>
</dbReference>
<dbReference type="RefSeq" id="WP_106182318.1">
    <property type="nucleotide sequence ID" value="NZ_PVNH01000014.1"/>
</dbReference>
<dbReference type="InterPro" id="IPR058534">
    <property type="entry name" value="YjdF"/>
</dbReference>
<keyword evidence="1" id="KW-0812">Transmembrane</keyword>
<dbReference type="AlphaFoldDB" id="A0A2T0LL81"/>
<feature type="transmembrane region" description="Helical" evidence="1">
    <location>
        <begin position="110"/>
        <end position="127"/>
    </location>
</feature>
<sequence length="212" mass="23148">MTRAPAGALRETRSREPLVLLGTVLTATAVSGVRPRDHAVWLLEAAPVLFAVPLLVLTYRRFPLTPVAYRVLTLGALMILLGAHYTYAHVPLGEWAQTWFGWSRNHYDRAGHLVQGLVAAVVIRELLIRHTPLRAGRWLLVVTVLGALGVSAGFEIVETAAASVTGEAGESYLATQGDPLDSQWDMTMALAGLTTTLLFLRPRHDRELLPLS</sequence>
<comment type="caution">
    <text evidence="2">The sequence shown here is derived from an EMBL/GenBank/DDBJ whole genome shotgun (WGS) entry which is preliminary data.</text>
</comment>
<dbReference type="PIRSF" id="PIRSF020606">
    <property type="entry name" value="UCP020606"/>
    <property type="match status" value="1"/>
</dbReference>
<keyword evidence="3" id="KW-1185">Reference proteome</keyword>
<feature type="transmembrane region" description="Helical" evidence="1">
    <location>
        <begin position="39"/>
        <end position="59"/>
    </location>
</feature>
<feature type="transmembrane region" description="Helical" evidence="1">
    <location>
        <begin position="139"/>
        <end position="162"/>
    </location>
</feature>
<reference evidence="2 3" key="1">
    <citation type="submission" date="2018-03" db="EMBL/GenBank/DDBJ databases">
        <title>Genomic Encyclopedia of Type Strains, Phase III (KMG-III): the genomes of soil and plant-associated and newly described type strains.</title>
        <authorList>
            <person name="Whitman W."/>
        </authorList>
    </citation>
    <scope>NUCLEOTIDE SEQUENCE [LARGE SCALE GENOMIC DNA]</scope>
    <source>
        <strain evidence="2 3">CGMCC 4.7125</strain>
    </source>
</reference>
<accession>A0A2T0LL81</accession>
<organism evidence="2 3">
    <name type="scientific">Prauserella shujinwangii</name>
    <dbReference type="NCBI Taxonomy" id="1453103"/>
    <lineage>
        <taxon>Bacteria</taxon>
        <taxon>Bacillati</taxon>
        <taxon>Actinomycetota</taxon>
        <taxon>Actinomycetes</taxon>
        <taxon>Pseudonocardiales</taxon>
        <taxon>Pseudonocardiaceae</taxon>
        <taxon>Prauserella</taxon>
    </lineage>
</organism>